<organism evidence="1 2">
    <name type="scientific">Paenibacillus tianjinensis</name>
    <dbReference type="NCBI Taxonomy" id="2810347"/>
    <lineage>
        <taxon>Bacteria</taxon>
        <taxon>Bacillati</taxon>
        <taxon>Bacillota</taxon>
        <taxon>Bacilli</taxon>
        <taxon>Bacillales</taxon>
        <taxon>Paenibacillaceae</taxon>
        <taxon>Paenibacillus</taxon>
    </lineage>
</organism>
<evidence type="ECO:0000313" key="2">
    <source>
        <dbReference type="Proteomes" id="UP000663452"/>
    </source>
</evidence>
<dbReference type="Proteomes" id="UP000663452">
    <property type="component" value="Chromosome"/>
</dbReference>
<name>A0ABX7L8T5_9BACL</name>
<reference evidence="1 2" key="1">
    <citation type="submission" date="2021-02" db="EMBL/GenBank/DDBJ databases">
        <title>Paenibacillus tianjinensis sp. nov.</title>
        <authorList>
            <person name="Liu H."/>
        </authorList>
    </citation>
    <scope>NUCLEOTIDE SEQUENCE [LARGE SCALE GENOMIC DNA]</scope>
    <source>
        <strain evidence="1 2">TB2019</strain>
    </source>
</reference>
<keyword evidence="2" id="KW-1185">Reference proteome</keyword>
<protein>
    <submittedName>
        <fullName evidence="1">Uncharacterized protein</fullName>
    </submittedName>
</protein>
<accession>A0ABX7L8T5</accession>
<dbReference type="RefSeq" id="WP_206101077.1">
    <property type="nucleotide sequence ID" value="NZ_CP070969.1"/>
</dbReference>
<gene>
    <name evidence="1" type="ORF">JRJ22_19465</name>
</gene>
<evidence type="ECO:0000313" key="1">
    <source>
        <dbReference type="EMBL" id="QSF43444.1"/>
    </source>
</evidence>
<dbReference type="EMBL" id="CP070969">
    <property type="protein sequence ID" value="QSF43444.1"/>
    <property type="molecule type" value="Genomic_DNA"/>
</dbReference>
<proteinExistence type="predicted"/>
<sequence>MGVWETDTLENNFNEITKEIEKMKEITINKFKKLEESTGLTKIKQFLPLHLTSFKARLSEKRGSWNSQPILRVEWNDYKTDKHIKEKGLAKGIFFEENWHYVYVIFDENKQDNLEKMIAFINSVADSDLENHLENVKRQKINASTQEKLFNIFSEIGISTTYHGYKTSRSKDTTKMSYEFPSEIRKQIPTQYSESKLDDLKKSLTDQVKKIWDNEVNKIKAEKAAKAKQEKEKEHNKKLALLLAKYDMELEDTWSELLDVIVSKNKYLRLAHYLEENRNDWNDGYDFAEGGLSTFTIESELDKEIEDDITSHMYENWNGDGRVFRDCKYNYSVIYGIAAESDPQLYKDYEIVKEHVDSDH</sequence>